<dbReference type="Pfam" id="PF00294">
    <property type="entry name" value="PfkB"/>
    <property type="match status" value="1"/>
</dbReference>
<dbReference type="Proteomes" id="UP000649604">
    <property type="component" value="Unassembled WGS sequence"/>
</dbReference>
<evidence type="ECO:0000256" key="1">
    <source>
        <dbReference type="ARBA" id="ARBA00010688"/>
    </source>
</evidence>
<accession>A0A9D5JUE6</accession>
<sequence length="280" mass="31093">MHIPHFISIGHITHDLVGNGITPGGPALYSTCTARNLGVATGLITSFSRPLFRPSLFQEIAIQCQESQQTTTFANLYNEHGERRQIIENLADPLQSTLIPPAWRAANIVNLCPVANEYTAELVHLFDNALIGVCPQGWMRRWDKNGRVFKKDWDTFTEVLPSSTAVFFSEEDVADPAKTVETYLPYTQMVVVTRGKRGASVFSQDGESHAPAFPAVEVDPTGAGDVFATAFLINYFDTRNPQEALRFANCVASFVVEKEGIYGIPLREDVQRRLRQMQGS</sequence>
<dbReference type="PANTHER" id="PTHR43085">
    <property type="entry name" value="HEXOKINASE FAMILY MEMBER"/>
    <property type="match status" value="1"/>
</dbReference>
<comment type="caution">
    <text evidence="5">The sequence shown here is derived from an EMBL/GenBank/DDBJ whole genome shotgun (WGS) entry which is preliminary data.</text>
</comment>
<proteinExistence type="inferred from homology"/>
<reference evidence="5" key="1">
    <citation type="submission" date="2019-11" db="EMBL/GenBank/DDBJ databases">
        <title>Microbial mats filling the niche in hypersaline microbial mats.</title>
        <authorList>
            <person name="Wong H.L."/>
            <person name="Macleod F.I."/>
            <person name="White R.A. III"/>
            <person name="Burns B.P."/>
        </authorList>
    </citation>
    <scope>NUCLEOTIDE SEQUENCE</scope>
    <source>
        <strain evidence="5">Rbin_158</strain>
    </source>
</reference>
<keyword evidence="2" id="KW-0808">Transferase</keyword>
<dbReference type="InterPro" id="IPR050306">
    <property type="entry name" value="PfkB_Carbo_kinase"/>
</dbReference>
<dbReference type="InterPro" id="IPR029056">
    <property type="entry name" value="Ribokinase-like"/>
</dbReference>
<dbReference type="Gene3D" id="3.40.1190.20">
    <property type="match status" value="1"/>
</dbReference>
<evidence type="ECO:0000313" key="6">
    <source>
        <dbReference type="Proteomes" id="UP000649604"/>
    </source>
</evidence>
<evidence type="ECO:0000313" key="5">
    <source>
        <dbReference type="EMBL" id="MBD3324350.1"/>
    </source>
</evidence>
<dbReference type="PANTHER" id="PTHR43085:SF57">
    <property type="entry name" value="CARBOHYDRATE KINASE PFKB DOMAIN-CONTAINING PROTEIN"/>
    <property type="match status" value="1"/>
</dbReference>
<organism evidence="5 6">
    <name type="scientific">candidate division KSB3 bacterium</name>
    <dbReference type="NCBI Taxonomy" id="2044937"/>
    <lineage>
        <taxon>Bacteria</taxon>
        <taxon>candidate division KSB3</taxon>
    </lineage>
</organism>
<dbReference type="EMBL" id="WJJP01000221">
    <property type="protein sequence ID" value="MBD3324350.1"/>
    <property type="molecule type" value="Genomic_DNA"/>
</dbReference>
<comment type="similarity">
    <text evidence="1">Belongs to the carbohydrate kinase PfkB family.</text>
</comment>
<evidence type="ECO:0000256" key="3">
    <source>
        <dbReference type="ARBA" id="ARBA00022777"/>
    </source>
</evidence>
<keyword evidence="3" id="KW-0418">Kinase</keyword>
<dbReference type="GO" id="GO:0016301">
    <property type="term" value="F:kinase activity"/>
    <property type="evidence" value="ECO:0007669"/>
    <property type="project" value="UniProtKB-KW"/>
</dbReference>
<protein>
    <recommendedName>
        <fullName evidence="4">Carbohydrate kinase PfkB domain-containing protein</fullName>
    </recommendedName>
</protein>
<evidence type="ECO:0000259" key="4">
    <source>
        <dbReference type="Pfam" id="PF00294"/>
    </source>
</evidence>
<name>A0A9D5JUE6_9BACT</name>
<evidence type="ECO:0000256" key="2">
    <source>
        <dbReference type="ARBA" id="ARBA00022679"/>
    </source>
</evidence>
<dbReference type="InterPro" id="IPR011611">
    <property type="entry name" value="PfkB_dom"/>
</dbReference>
<dbReference type="AlphaFoldDB" id="A0A9D5JUE6"/>
<gene>
    <name evidence="5" type="ORF">GF339_07175</name>
</gene>
<dbReference type="SUPFAM" id="SSF53613">
    <property type="entry name" value="Ribokinase-like"/>
    <property type="match status" value="1"/>
</dbReference>
<feature type="domain" description="Carbohydrate kinase PfkB" evidence="4">
    <location>
        <begin position="170"/>
        <end position="261"/>
    </location>
</feature>